<dbReference type="OMA" id="YPWVIKS"/>
<evidence type="ECO:0000313" key="2">
    <source>
        <dbReference type="Proteomes" id="UP000195402"/>
    </source>
</evidence>
<dbReference type="Pfam" id="PF08568">
    <property type="entry name" value="Kinetochor_Ybp2"/>
    <property type="match status" value="2"/>
</dbReference>
<dbReference type="FunCoup" id="A0A200R3B0">
    <property type="interactions" value="1726"/>
</dbReference>
<dbReference type="OrthoDB" id="619536at2759"/>
<sequence>MSLVDVQDSSSSAHPLLLRLLETLTTCSKIVTETGDFPQSVLALVEFLNSVLDAVDSNPDNECLKENAVLILAELHQFISSPSLDEMVLDALSFGLPKAVAKFAGVSDKCREIVESIIDYIISTCNPRDMLSILCEALDSPSKMFKEPTYFTPLLSGLSKVFLRIQRRQFEQIKEAVPVILNVLKSLSAESDDEDNKSVEDLIVIAISIATSVQEVCEKLEGKRKEKLQALLGLFVLEIMVLVSRDLPNGVLSCISLVLQLSRFLPFCGLSYVGLITGSDIHTVTGIICGEDGDDCMSCFSLVKQEASVAVIWAHISDEVATATKEDFTVLRDKLRSSRTKRWQAVGMLKYVLSSIDQPWELKKHAIDFLLSIFDGNISEICDDGSADCSSYMPSLFAALQAIQNVIIYASGPVLRKNAFSAFKRVLADIPSYERFDILKALIANNNNFPSMIAILLGIVKEEIIMENTLRVRQVENNASLSSPFWSSNVLDFVELVLRPPKGRPPSLPEETDAVLSALNLYRFLLITESTGKTNYTEVLSKNTLQKVYTEWLLPLRTLVTWIKEENKEDYSQLAVDINCSLNPVELVLYRCIELVEDKLKSSS</sequence>
<evidence type="ECO:0000313" key="1">
    <source>
        <dbReference type="EMBL" id="OVA17175.1"/>
    </source>
</evidence>
<dbReference type="EMBL" id="MVGT01000445">
    <property type="protein sequence ID" value="OVA17175.1"/>
    <property type="molecule type" value="Genomic_DNA"/>
</dbReference>
<organism evidence="1 2">
    <name type="scientific">Macleaya cordata</name>
    <name type="common">Five-seeded plume-poppy</name>
    <name type="synonym">Bocconia cordata</name>
    <dbReference type="NCBI Taxonomy" id="56857"/>
    <lineage>
        <taxon>Eukaryota</taxon>
        <taxon>Viridiplantae</taxon>
        <taxon>Streptophyta</taxon>
        <taxon>Embryophyta</taxon>
        <taxon>Tracheophyta</taxon>
        <taxon>Spermatophyta</taxon>
        <taxon>Magnoliopsida</taxon>
        <taxon>Ranunculales</taxon>
        <taxon>Papaveraceae</taxon>
        <taxon>Papaveroideae</taxon>
        <taxon>Macleaya</taxon>
    </lineage>
</organism>
<dbReference type="SUPFAM" id="SSF48371">
    <property type="entry name" value="ARM repeat"/>
    <property type="match status" value="1"/>
</dbReference>
<proteinExistence type="predicted"/>
<dbReference type="InterPro" id="IPR019516">
    <property type="entry name" value="Glomulin/ALF4"/>
</dbReference>
<comment type="caution">
    <text evidence="1">The sequence shown here is derived from an EMBL/GenBank/DDBJ whole genome shotgun (WGS) entry which is preliminary data.</text>
</comment>
<dbReference type="GO" id="GO:0055105">
    <property type="term" value="F:ubiquitin-protein transferase inhibitor activity"/>
    <property type="evidence" value="ECO:0007669"/>
    <property type="project" value="TreeGrafter"/>
</dbReference>
<dbReference type="PANTHER" id="PTHR15430">
    <property type="entry name" value="GLOMULIN"/>
    <property type="match status" value="1"/>
</dbReference>
<protein>
    <submittedName>
        <fullName evidence="1">YAP-binding/Alf4/Glomulin</fullName>
    </submittedName>
</protein>
<keyword evidence="2" id="KW-1185">Reference proteome</keyword>
<dbReference type="STRING" id="56857.A0A200R3B0"/>
<reference evidence="1 2" key="1">
    <citation type="journal article" date="2017" name="Mol. Plant">
        <title>The Genome of Medicinal Plant Macleaya cordata Provides New Insights into Benzylisoquinoline Alkaloids Metabolism.</title>
        <authorList>
            <person name="Liu X."/>
            <person name="Liu Y."/>
            <person name="Huang P."/>
            <person name="Ma Y."/>
            <person name="Qing Z."/>
            <person name="Tang Q."/>
            <person name="Cao H."/>
            <person name="Cheng P."/>
            <person name="Zheng Y."/>
            <person name="Yuan Z."/>
            <person name="Zhou Y."/>
            <person name="Liu J."/>
            <person name="Tang Z."/>
            <person name="Zhuo Y."/>
            <person name="Zhang Y."/>
            <person name="Yu L."/>
            <person name="Huang J."/>
            <person name="Yang P."/>
            <person name="Peng Q."/>
            <person name="Zhang J."/>
            <person name="Jiang W."/>
            <person name="Zhang Z."/>
            <person name="Lin K."/>
            <person name="Ro D.K."/>
            <person name="Chen X."/>
            <person name="Xiong X."/>
            <person name="Shang Y."/>
            <person name="Huang S."/>
            <person name="Zeng J."/>
        </authorList>
    </citation>
    <scope>NUCLEOTIDE SEQUENCE [LARGE SCALE GENOMIC DNA]</scope>
    <source>
        <strain evidence="2">cv. BLH2017</strain>
        <tissue evidence="1">Root</tissue>
    </source>
</reference>
<name>A0A200R3B0_MACCD</name>
<dbReference type="InterPro" id="IPR016024">
    <property type="entry name" value="ARM-type_fold"/>
</dbReference>
<dbReference type="InParanoid" id="A0A200R3B0"/>
<dbReference type="AlphaFoldDB" id="A0A200R3B0"/>
<dbReference type="GO" id="GO:0005737">
    <property type="term" value="C:cytoplasm"/>
    <property type="evidence" value="ECO:0007669"/>
    <property type="project" value="TreeGrafter"/>
</dbReference>
<gene>
    <name evidence="1" type="ORF">BVC80_1307g6</name>
</gene>
<dbReference type="Proteomes" id="UP000195402">
    <property type="component" value="Unassembled WGS sequence"/>
</dbReference>
<dbReference type="InterPro" id="IPR013877">
    <property type="entry name" value="YAP-bd/ALF4/Glomulin"/>
</dbReference>
<accession>A0A200R3B0</accession>
<dbReference type="PANTHER" id="PTHR15430:SF1">
    <property type="entry name" value="GLOMULIN"/>
    <property type="match status" value="1"/>
</dbReference>